<gene>
    <name evidence="1" type="ORF">GCM10008024_08690</name>
    <name evidence="2" type="ORF">SAMN05444006_1027</name>
</gene>
<dbReference type="RefSeq" id="WP_035840052.1">
    <property type="nucleotide sequence ID" value="NZ_BNAB01000002.1"/>
</dbReference>
<evidence type="ECO:0000313" key="2">
    <source>
        <dbReference type="EMBL" id="SDW18203.1"/>
    </source>
</evidence>
<accession>A0AAN4ZYS3</accession>
<protein>
    <submittedName>
        <fullName evidence="1">Uncharacterized protein</fullName>
    </submittedName>
</protein>
<dbReference type="EMBL" id="BNAB01000002">
    <property type="protein sequence ID" value="GHD99789.1"/>
    <property type="molecule type" value="Genomic_DNA"/>
</dbReference>
<evidence type="ECO:0000313" key="4">
    <source>
        <dbReference type="Proteomes" id="UP000634647"/>
    </source>
</evidence>
<evidence type="ECO:0000313" key="1">
    <source>
        <dbReference type="EMBL" id="GHD99789.1"/>
    </source>
</evidence>
<reference evidence="2 3" key="2">
    <citation type="submission" date="2016-10" db="EMBL/GenBank/DDBJ databases">
        <authorList>
            <person name="Varghese N."/>
            <person name="Submissions S."/>
        </authorList>
    </citation>
    <scope>NUCLEOTIDE SEQUENCE [LARGE SCALE GENOMIC DNA]</scope>
    <source>
        <strain evidence="2 3">DSM 24802</strain>
    </source>
</reference>
<dbReference type="Proteomes" id="UP000199541">
    <property type="component" value="Unassembled WGS sequence"/>
</dbReference>
<dbReference type="AlphaFoldDB" id="A0AAN4ZYS3"/>
<name>A0AAN4ZYS3_9RHOB</name>
<reference evidence="1" key="1">
    <citation type="journal article" date="2014" name="Int. J. Syst. Evol. Microbiol.">
        <title>Complete genome sequence of Corynebacterium casei LMG S-19264T (=DSM 44701T), isolated from a smear-ripened cheese.</title>
        <authorList>
            <consortium name="US DOE Joint Genome Institute (JGI-PGF)"/>
            <person name="Walter F."/>
            <person name="Albersmeier A."/>
            <person name="Kalinowski J."/>
            <person name="Ruckert C."/>
        </authorList>
    </citation>
    <scope>NUCLEOTIDE SEQUENCE</scope>
    <source>
        <strain evidence="1">CGMCC 1.10859</strain>
    </source>
</reference>
<proteinExistence type="predicted"/>
<organism evidence="1 4">
    <name type="scientific">Allgaiera indica</name>
    <dbReference type="NCBI Taxonomy" id="765699"/>
    <lineage>
        <taxon>Bacteria</taxon>
        <taxon>Pseudomonadati</taxon>
        <taxon>Pseudomonadota</taxon>
        <taxon>Alphaproteobacteria</taxon>
        <taxon>Rhodobacterales</taxon>
        <taxon>Paracoccaceae</taxon>
        <taxon>Allgaiera</taxon>
    </lineage>
</organism>
<keyword evidence="3" id="KW-1185">Reference proteome</keyword>
<evidence type="ECO:0000313" key="3">
    <source>
        <dbReference type="Proteomes" id="UP000199541"/>
    </source>
</evidence>
<dbReference type="Proteomes" id="UP000634647">
    <property type="component" value="Unassembled WGS sequence"/>
</dbReference>
<dbReference type="EMBL" id="FNOB01000002">
    <property type="protein sequence ID" value="SDW18203.1"/>
    <property type="molecule type" value="Genomic_DNA"/>
</dbReference>
<comment type="caution">
    <text evidence="1">The sequence shown here is derived from an EMBL/GenBank/DDBJ whole genome shotgun (WGS) entry which is preliminary data.</text>
</comment>
<reference evidence="1" key="3">
    <citation type="submission" date="2023-06" db="EMBL/GenBank/DDBJ databases">
        <authorList>
            <person name="Sun Q."/>
            <person name="Zhou Y."/>
        </authorList>
    </citation>
    <scope>NUCLEOTIDE SEQUENCE</scope>
    <source>
        <strain evidence="1">CGMCC 1.10859</strain>
    </source>
</reference>
<sequence length="103" mass="12037">MRHCEYFRVDWRGILIEIRYCPNWIDMSKAYGYQLAHLEVESIEPARAVLPITETGYRSHFISDTEIQTAGGPVAYLLEAIEQAANHPSWKRQEDSTRQYSLF</sequence>